<dbReference type="GO" id="GO:0005509">
    <property type="term" value="F:calcium ion binding"/>
    <property type="evidence" value="ECO:0007669"/>
    <property type="project" value="InterPro"/>
</dbReference>
<dbReference type="InterPro" id="IPR004303">
    <property type="entry name" value="PAD"/>
</dbReference>
<evidence type="ECO:0000259" key="2">
    <source>
        <dbReference type="Pfam" id="PF03068"/>
    </source>
</evidence>
<accession>A0A8H4LTF7</accession>
<dbReference type="SUPFAM" id="SSF55909">
    <property type="entry name" value="Pentein"/>
    <property type="match status" value="1"/>
</dbReference>
<keyword evidence="4" id="KW-1185">Reference proteome</keyword>
<protein>
    <recommendedName>
        <fullName evidence="2">Protein-arginine deiminase C-terminal domain-containing protein</fullName>
    </recommendedName>
</protein>
<dbReference type="GO" id="GO:0005737">
    <property type="term" value="C:cytoplasm"/>
    <property type="evidence" value="ECO:0007669"/>
    <property type="project" value="InterPro"/>
</dbReference>
<dbReference type="Proteomes" id="UP000557566">
    <property type="component" value="Unassembled WGS sequence"/>
</dbReference>
<evidence type="ECO:0000313" key="3">
    <source>
        <dbReference type="EMBL" id="KAF4505230.1"/>
    </source>
</evidence>
<organism evidence="3 4">
    <name type="scientific">Ophiocordyceps sinensis</name>
    <dbReference type="NCBI Taxonomy" id="72228"/>
    <lineage>
        <taxon>Eukaryota</taxon>
        <taxon>Fungi</taxon>
        <taxon>Dikarya</taxon>
        <taxon>Ascomycota</taxon>
        <taxon>Pezizomycotina</taxon>
        <taxon>Sordariomycetes</taxon>
        <taxon>Hypocreomycetidae</taxon>
        <taxon>Hypocreales</taxon>
        <taxon>Ophiocordycipitaceae</taxon>
        <taxon>Ophiocordyceps</taxon>
    </lineage>
</organism>
<proteinExistence type="predicted"/>
<feature type="domain" description="Protein-arginine deiminase C-terminal" evidence="2">
    <location>
        <begin position="275"/>
        <end position="658"/>
    </location>
</feature>
<sequence length="665" mass="72467">MYIRLVLLSVSTIKTAGFTMRPILFSLILPLGNALPPQFLPPLDITKVLKKPGRSASMSAGTLAWSLNDVDANIRADSNRDGKVDIRGGTDIPDKLKSTTTAGALFLANIGDTDGRCAKLHQDVGQLVACHDADDDIQRAPQYMASIRTVPIANIGASASGTISVSDKTARSLVRIFRPQANGSWQIVKPDTTFSSQELKQGLNLGIDAREVRTPGRWDGRATVSFTVKDAEKTSTDSVVMRVAPLITHHHKQLLERVVASSSVFSIIHIEEFVRVQDLFEPAYMSIPGHEKPVVFRVLVTSRTVYDYDLKVLYQTLRTSGVGMQTRNIRLNTYESTGNLETIPPYEFGGNKYPAGRIIIGGVEGTTSKMPETVAFFRAQEIQDPLILDSTWLLVGHVDEFIQFLPANSSRGWCMMINDPQAGLELIRNAKALGMGEQPVMSRIDGVMRISIDEFLNTTSNIQAADISAAKIDENIEVVKKATGITDAEIFRVPALYALHETVSRQGGDGTLTSFKKKSRRPTDIDSRFKPDQAHTQRGASLTGPPIGAQMAFAKPLFLEKEGGQAQATAQATAQAINAYLPATINGLVLSDSIYVAPKPFGPRNATTGVDVFEEAVHKVYSQVGYSIVFIDVWHLHTLHGGIHCATNSIRETLGAWWAGLDGQA</sequence>
<dbReference type="InterPro" id="IPR013530">
    <property type="entry name" value="PAD_C"/>
</dbReference>
<evidence type="ECO:0000256" key="1">
    <source>
        <dbReference type="SAM" id="MobiDB-lite"/>
    </source>
</evidence>
<dbReference type="InterPro" id="IPR036556">
    <property type="entry name" value="PAD_central_sf"/>
</dbReference>
<gene>
    <name evidence="3" type="ORF">G6O67_007201</name>
</gene>
<reference evidence="3 4" key="1">
    <citation type="journal article" date="2020" name="Genome Biol. Evol.">
        <title>A new high-quality draft genome assembly of the Chinese cordyceps Ophiocordyceps sinensis.</title>
        <authorList>
            <person name="Shu R."/>
            <person name="Zhang J."/>
            <person name="Meng Q."/>
            <person name="Zhang H."/>
            <person name="Zhou G."/>
            <person name="Li M."/>
            <person name="Wu P."/>
            <person name="Zhao Y."/>
            <person name="Chen C."/>
            <person name="Qin Q."/>
        </authorList>
    </citation>
    <scope>NUCLEOTIDE SEQUENCE [LARGE SCALE GENOMIC DNA]</scope>
    <source>
        <strain evidence="3 4">IOZ07</strain>
    </source>
</reference>
<dbReference type="PANTHER" id="PTHR10837">
    <property type="entry name" value="PEPTIDYLARGININE DEIMINASE"/>
    <property type="match status" value="1"/>
</dbReference>
<comment type="caution">
    <text evidence="3">The sequence shown here is derived from an EMBL/GenBank/DDBJ whole genome shotgun (WGS) entry which is preliminary data.</text>
</comment>
<dbReference type="Pfam" id="PF03068">
    <property type="entry name" value="PAD"/>
    <property type="match status" value="1"/>
</dbReference>
<dbReference type="Gene3D" id="3.75.10.10">
    <property type="entry name" value="L-arginine/glycine Amidinotransferase, Chain A"/>
    <property type="match status" value="1"/>
</dbReference>
<feature type="region of interest" description="Disordered" evidence="1">
    <location>
        <begin position="508"/>
        <end position="545"/>
    </location>
</feature>
<feature type="compositionally biased region" description="Basic and acidic residues" evidence="1">
    <location>
        <begin position="521"/>
        <end position="535"/>
    </location>
</feature>
<dbReference type="AlphaFoldDB" id="A0A8H4LTF7"/>
<dbReference type="OrthoDB" id="5102063at2759"/>
<dbReference type="PANTHER" id="PTHR10837:SF8">
    <property type="entry name" value="PROTEIN-ARGININE DEIMINASE"/>
    <property type="match status" value="1"/>
</dbReference>
<evidence type="ECO:0000313" key="4">
    <source>
        <dbReference type="Proteomes" id="UP000557566"/>
    </source>
</evidence>
<dbReference type="SUPFAM" id="SSF110083">
    <property type="entry name" value="Peptidylarginine deiminase Pad4, middle domain"/>
    <property type="match status" value="1"/>
</dbReference>
<dbReference type="EMBL" id="JAAVMX010000008">
    <property type="protein sequence ID" value="KAF4505230.1"/>
    <property type="molecule type" value="Genomic_DNA"/>
</dbReference>
<dbReference type="GO" id="GO:0004668">
    <property type="term" value="F:protein-arginine deiminase activity"/>
    <property type="evidence" value="ECO:0007669"/>
    <property type="project" value="InterPro"/>
</dbReference>
<name>A0A8H4LTF7_9HYPO</name>